<accession>D8QGT6</accession>
<name>D8QGT6_SCHCM</name>
<dbReference type="AlphaFoldDB" id="D8QGT6"/>
<dbReference type="HOGENOM" id="CLU_1355347_0_0_1"/>
<organism evidence="2">
    <name type="scientific">Schizophyllum commune (strain H4-8 / FGSC 9210)</name>
    <name type="common">Split gill fungus</name>
    <dbReference type="NCBI Taxonomy" id="578458"/>
    <lineage>
        <taxon>Eukaryota</taxon>
        <taxon>Fungi</taxon>
        <taxon>Dikarya</taxon>
        <taxon>Basidiomycota</taxon>
        <taxon>Agaricomycotina</taxon>
        <taxon>Agaricomycetes</taxon>
        <taxon>Agaricomycetidae</taxon>
        <taxon>Agaricales</taxon>
        <taxon>Schizophyllaceae</taxon>
        <taxon>Schizophyllum</taxon>
    </lineage>
</organism>
<evidence type="ECO:0000313" key="2">
    <source>
        <dbReference type="Proteomes" id="UP000007431"/>
    </source>
</evidence>
<proteinExistence type="predicted"/>
<keyword evidence="2" id="KW-1185">Reference proteome</keyword>
<sequence>MRSLQHKASVMAIIAQRMSVRLPKSLIPDEELLRWLVPPAPGDASYRPHERAGFVFGHDDGSAPVQLANSEEGDEEWVRARADTREGSVRRSIGFDAIAHGGIQRGATLEVAQRYDVVYVFSFWEFIALVSASLERKHCKQIKYLQEMLARPKVGNLIVLGHLIHGVQNFLRRHQDPLEISHRRSHVFTDCEKCQIPYGKTV</sequence>
<reference evidence="1 2" key="1">
    <citation type="journal article" date="2010" name="Nat. Biotechnol.">
        <title>Genome sequence of the model mushroom Schizophyllum commune.</title>
        <authorList>
            <person name="Ohm R.A."/>
            <person name="de Jong J.F."/>
            <person name="Lugones L.G."/>
            <person name="Aerts A."/>
            <person name="Kothe E."/>
            <person name="Stajich J.E."/>
            <person name="de Vries R.P."/>
            <person name="Record E."/>
            <person name="Levasseur A."/>
            <person name="Baker S.E."/>
            <person name="Bartholomew K.A."/>
            <person name="Coutinho P.M."/>
            <person name="Erdmann S."/>
            <person name="Fowler T.J."/>
            <person name="Gathman A.C."/>
            <person name="Lombard V."/>
            <person name="Henrissat B."/>
            <person name="Knabe N."/>
            <person name="Kuees U."/>
            <person name="Lilly W.W."/>
            <person name="Lindquist E."/>
            <person name="Lucas S."/>
            <person name="Magnuson J.K."/>
            <person name="Piumi F."/>
            <person name="Raudaskoski M."/>
            <person name="Salamov A."/>
            <person name="Schmutz J."/>
            <person name="Schwarze F.W.M.R."/>
            <person name="vanKuyk P.A."/>
            <person name="Horton J.S."/>
            <person name="Grigoriev I.V."/>
            <person name="Woesten H.A.B."/>
        </authorList>
    </citation>
    <scope>NUCLEOTIDE SEQUENCE [LARGE SCALE GENOMIC DNA]</scope>
    <source>
        <strain evidence="2">H4-8 / FGSC 9210</strain>
    </source>
</reference>
<feature type="non-terminal residue" evidence="1">
    <location>
        <position position="202"/>
    </location>
</feature>
<dbReference type="KEGG" id="scm:SCHCO_02692719"/>
<dbReference type="EMBL" id="GL377312">
    <property type="protein sequence ID" value="EFI92550.1"/>
    <property type="molecule type" value="Genomic_DNA"/>
</dbReference>
<dbReference type="InParanoid" id="D8QGT6"/>
<gene>
    <name evidence="1" type="ORF">SCHCODRAFT_113078</name>
</gene>
<protein>
    <submittedName>
        <fullName evidence="1">Uncharacterized protein</fullName>
    </submittedName>
</protein>
<dbReference type="VEuPathDB" id="FungiDB:SCHCODRAFT_02692719"/>
<evidence type="ECO:0000313" key="1">
    <source>
        <dbReference type="EMBL" id="EFI92550.1"/>
    </source>
</evidence>
<dbReference type="RefSeq" id="XP_003027453.1">
    <property type="nucleotide sequence ID" value="XM_003027407.1"/>
</dbReference>
<dbReference type="GeneID" id="9597225"/>
<dbReference type="Proteomes" id="UP000007431">
    <property type="component" value="Unassembled WGS sequence"/>
</dbReference>